<dbReference type="OrthoDB" id="5292764at2"/>
<dbReference type="SUPFAM" id="SSF48317">
    <property type="entry name" value="Acid phosphatase/Vanadium-dependent haloperoxidase"/>
    <property type="match status" value="1"/>
</dbReference>
<keyword evidence="1" id="KW-1133">Transmembrane helix</keyword>
<dbReference type="InterPro" id="IPR000326">
    <property type="entry name" value="PAP2/HPO"/>
</dbReference>
<feature type="transmembrane region" description="Helical" evidence="1">
    <location>
        <begin position="160"/>
        <end position="178"/>
    </location>
</feature>
<accession>A0A150WD99</accession>
<comment type="caution">
    <text evidence="3">The sequence shown here is derived from an EMBL/GenBank/DDBJ whole genome shotgun (WGS) entry which is preliminary data.</text>
</comment>
<reference evidence="3 4" key="1">
    <citation type="submission" date="2016-03" db="EMBL/GenBank/DDBJ databases">
        <authorList>
            <person name="Ploux O."/>
        </authorList>
    </citation>
    <scope>NUCLEOTIDE SEQUENCE [LARGE SCALE GENOMIC DNA]</scope>
    <source>
        <strain evidence="3 4">BER2</strain>
    </source>
</reference>
<evidence type="ECO:0000313" key="3">
    <source>
        <dbReference type="EMBL" id="KYG60842.1"/>
    </source>
</evidence>
<dbReference type="PANTHER" id="PTHR14969:SF13">
    <property type="entry name" value="AT30094P"/>
    <property type="match status" value="1"/>
</dbReference>
<evidence type="ECO:0000259" key="2">
    <source>
        <dbReference type="SMART" id="SM00014"/>
    </source>
</evidence>
<gene>
    <name evidence="3" type="ORF">AZI85_11955</name>
</gene>
<dbReference type="Gene3D" id="1.20.144.10">
    <property type="entry name" value="Phosphatidic acid phosphatase type 2/haloperoxidase"/>
    <property type="match status" value="2"/>
</dbReference>
<name>A0A150WD99_BDEBC</name>
<dbReference type="Pfam" id="PF01569">
    <property type="entry name" value="PAP2"/>
    <property type="match status" value="1"/>
</dbReference>
<organism evidence="3 4">
    <name type="scientific">Bdellovibrio bacteriovorus</name>
    <dbReference type="NCBI Taxonomy" id="959"/>
    <lineage>
        <taxon>Bacteria</taxon>
        <taxon>Pseudomonadati</taxon>
        <taxon>Bdellovibrionota</taxon>
        <taxon>Bdellovibrionia</taxon>
        <taxon>Bdellovibrionales</taxon>
        <taxon>Pseudobdellovibrionaceae</taxon>
        <taxon>Bdellovibrio</taxon>
    </lineage>
</organism>
<proteinExistence type="predicted"/>
<feature type="transmembrane region" description="Helical" evidence="1">
    <location>
        <begin position="62"/>
        <end position="80"/>
    </location>
</feature>
<protein>
    <submittedName>
        <fullName evidence="3">Phosphatase</fullName>
    </submittedName>
</protein>
<keyword evidence="1" id="KW-0472">Membrane</keyword>
<dbReference type="EMBL" id="LUKF01000019">
    <property type="protein sequence ID" value="KYG60842.1"/>
    <property type="molecule type" value="Genomic_DNA"/>
</dbReference>
<keyword evidence="1" id="KW-0812">Transmembrane</keyword>
<evidence type="ECO:0000256" key="1">
    <source>
        <dbReference type="SAM" id="Phobius"/>
    </source>
</evidence>
<dbReference type="SMART" id="SM00014">
    <property type="entry name" value="acidPPc"/>
    <property type="match status" value="1"/>
</dbReference>
<sequence>MLDFLLSLDKNLLMLINSQWTASWADQFFPFVTDLHKTSFFKTVLVPVVLGIFMWRRGIKKGLVIFFLCLAAISISDGVGNKAFKKTIQRPRPGDTPGLHVVVRAPYGGYSFVSNHATNMFCFASFTAIMFPAAAIPVYALATLIGYSRVYNGVHFPTDVFAGALLGIAFGILFALLCQKILSKMDEKKAVTS</sequence>
<dbReference type="PANTHER" id="PTHR14969">
    <property type="entry name" value="SPHINGOSINE-1-PHOSPHATE PHOSPHOHYDROLASE"/>
    <property type="match status" value="1"/>
</dbReference>
<dbReference type="AlphaFoldDB" id="A0A150WD99"/>
<dbReference type="InterPro" id="IPR036938">
    <property type="entry name" value="PAP2/HPO_sf"/>
</dbReference>
<dbReference type="CDD" id="cd03395">
    <property type="entry name" value="PAP2_like_4"/>
    <property type="match status" value="1"/>
</dbReference>
<dbReference type="Proteomes" id="UP000075391">
    <property type="component" value="Unassembled WGS sequence"/>
</dbReference>
<feature type="transmembrane region" description="Helical" evidence="1">
    <location>
        <begin position="120"/>
        <end position="140"/>
    </location>
</feature>
<feature type="domain" description="Phosphatidic acid phosphatase type 2/haloperoxidase" evidence="2">
    <location>
        <begin position="66"/>
        <end position="175"/>
    </location>
</feature>
<evidence type="ECO:0000313" key="4">
    <source>
        <dbReference type="Proteomes" id="UP000075391"/>
    </source>
</evidence>